<dbReference type="AGR" id="Xenbase:XB-GENE-864914"/>
<evidence type="ECO:0000313" key="9">
    <source>
        <dbReference type="EMBL" id="AAC59872.1"/>
    </source>
</evidence>
<feature type="domain" description="Dipeptidylpeptidase IV N-terminal" evidence="8">
    <location>
        <begin position="103"/>
        <end position="469"/>
    </location>
</feature>
<dbReference type="GeneID" id="378554"/>
<keyword evidence="5" id="KW-0325">Glycoprotein</keyword>
<feature type="transmembrane region" description="Helical" evidence="6">
    <location>
        <begin position="7"/>
        <end position="31"/>
    </location>
</feature>
<proteinExistence type="evidence at transcript level"/>
<dbReference type="SUPFAM" id="SSF53474">
    <property type="entry name" value="alpha/beta-Hydrolases"/>
    <property type="match status" value="1"/>
</dbReference>
<keyword evidence="4" id="KW-0378">Hydrolase</keyword>
<dbReference type="Pfam" id="PF00326">
    <property type="entry name" value="Peptidase_S9"/>
    <property type="match status" value="1"/>
</dbReference>
<evidence type="ECO:0000259" key="7">
    <source>
        <dbReference type="Pfam" id="PF00326"/>
    </source>
</evidence>
<comment type="subcellular location">
    <subcellularLocation>
        <location evidence="1">Cell projection</location>
        <location evidence="1">Invadopodium membrane</location>
        <topology evidence="1">Single-pass type II membrane protein</topology>
    </subcellularLocation>
    <subcellularLocation>
        <location evidence="2">Cell projection</location>
        <location evidence="2">Lamellipodium membrane</location>
        <topology evidence="2">Single-pass type II membrane protein</topology>
    </subcellularLocation>
</comment>
<dbReference type="BRENDA" id="3.4.21.B28">
    <property type="organism ID" value="6725"/>
</dbReference>
<accession>Q91651</accession>
<dbReference type="Bgee" id="378554">
    <property type="expression patterns" value="Expressed in zone of skin and 13 other cell types or tissues"/>
</dbReference>
<dbReference type="MEROPS" id="S09.007"/>
<dbReference type="ESTHER" id="xenla-Q91651">
    <property type="family name" value="DPP4N_Peptidase_S9"/>
</dbReference>
<dbReference type="Pfam" id="PF00930">
    <property type="entry name" value="DPPIV_N"/>
    <property type="match status" value="1"/>
</dbReference>
<dbReference type="PANTHER" id="PTHR11731">
    <property type="entry name" value="PROTEASE FAMILY S9B,C DIPEPTIDYL-PEPTIDASE IV-RELATED"/>
    <property type="match status" value="1"/>
</dbReference>
<dbReference type="InterPro" id="IPR002471">
    <property type="entry name" value="Pept_S9_AS"/>
</dbReference>
<reference evidence="9 11" key="1">
    <citation type="journal article" date="1996" name="Proc. Natl. Acad. Sci. U.S.A.">
        <title>The thyroid hormone-induced tail resorption program during Xenopus laevis metamorphosis.</title>
        <authorList>
            <person name="Brown D.D."/>
            <person name="Wang Z."/>
            <person name="Furlow J.D."/>
            <person name="Kanamori A."/>
            <person name="Schwartzman R.A."/>
            <person name="Remo B.F."/>
            <person name="Pinder A."/>
        </authorList>
    </citation>
    <scope>NUCLEOTIDE SEQUENCE</scope>
</reference>
<dbReference type="FunFam" id="3.40.50.1820:FF:000003">
    <property type="entry name" value="Dipeptidyl peptidase 4"/>
    <property type="match status" value="1"/>
</dbReference>
<evidence type="ECO:0000313" key="12">
    <source>
        <dbReference type="Xenbase" id="XB-GENE-864914"/>
    </source>
</evidence>
<evidence type="ECO:0000256" key="2">
    <source>
        <dbReference type="ARBA" id="ARBA00004485"/>
    </source>
</evidence>
<dbReference type="GO" id="GO:0008239">
    <property type="term" value="F:dipeptidyl-peptidase activity"/>
    <property type="evidence" value="ECO:0007669"/>
    <property type="project" value="TreeGrafter"/>
</dbReference>
<dbReference type="KEGG" id="xla:378554"/>
<keyword evidence="6" id="KW-1133">Transmembrane helix</keyword>
<dbReference type="Gene3D" id="3.40.50.1820">
    <property type="entry name" value="alpha/beta hydrolase"/>
    <property type="match status" value="1"/>
</dbReference>
<protein>
    <submittedName>
        <fullName evidence="9">Fibroblast activation factor alpha</fullName>
    </submittedName>
    <submittedName>
        <fullName evidence="11">Fibroblast activation protein alpha L homeolog</fullName>
    </submittedName>
</protein>
<dbReference type="RefSeq" id="NP_001079272.1">
    <property type="nucleotide sequence ID" value="NM_001085803.2"/>
</dbReference>
<sequence>MKTPVKILFGVLAATVVTLLIVTVVLVTSGFSNGELKAFSFDDAFSHNFSYQLYHHLWISENEYIRKTSENNLIVYNVETGETSVILGNASFNSVNATNYIISSDRKFLLLESNYKKQWRYSYTASYHIYDIENGRFVTENELPPNIQYIYWAPKGHKLVYVLDNNIYLVYEPGQTAVALTNDGKENEIYNGIPDWVYEELMLGGKYATWWSPNGKFIAYVQFNDTEVPTIEYSFYGEDQYPRTMAIPYPKAGMKNPTVNLFIVKVDDPDSISTELIQVPSLLASSDYYFSWVTWVLDERLSVQWLPRSQNISVISICDFKKSSNTWVCPKNREHFDISETGWIGVFFPPLPVFTSDNLSYYQIISDRTGYKHIHHISDSKEKAIPITHGNWEAFYIYLVTDEAIYYTSTEYEGAPGRRHIYRIGLQGHLREKQCFTCNIRKERCQYYTARFSHKAKYYTLYCYGPGLPIVTLHEGSNNREIRILEDNADLEATLHNFEMPSEKIGKIVQDDKTFWYKMTLPPHFNARKKYPLLIYVYGGPSSQEVKPSFSVGYSTYLASTEGIIVASLDGRGTAYQGVIVMHAINNRLGTVAVEDQIFAARKFIAMGFIDEKRIAIWGWSYGGYVTSMVLGPRPRPVKCGMTLPPVSNWEYYASIYTERYMGLPTKSDNLENYKNSTVMTRAEQFRKVDYLLVHGTADDNVHFQQAAQISKALVEAQVDFQAMWYTDKDHSISGSAKKHLFTHMTHFLKNWFNL</sequence>
<evidence type="ECO:0000313" key="11">
    <source>
        <dbReference type="RefSeq" id="NP_001079272.1"/>
    </source>
</evidence>
<dbReference type="GO" id="GO:0004252">
    <property type="term" value="F:serine-type endopeptidase activity"/>
    <property type="evidence" value="ECO:0007669"/>
    <property type="project" value="InterPro"/>
</dbReference>
<organism evidence="9">
    <name type="scientific">Xenopus laevis</name>
    <name type="common">African clawed frog</name>
    <dbReference type="NCBI Taxonomy" id="8355"/>
    <lineage>
        <taxon>Eukaryota</taxon>
        <taxon>Metazoa</taxon>
        <taxon>Chordata</taxon>
        <taxon>Craniata</taxon>
        <taxon>Vertebrata</taxon>
        <taxon>Euteleostomi</taxon>
        <taxon>Amphibia</taxon>
        <taxon>Batrachia</taxon>
        <taxon>Anura</taxon>
        <taxon>Pipoidea</taxon>
        <taxon>Pipidae</taxon>
        <taxon>Xenopodinae</taxon>
        <taxon>Xenopus</taxon>
        <taxon>Xenopus</taxon>
    </lineage>
</organism>
<reference evidence="11" key="2">
    <citation type="journal article" date="2002" name="Dev. Dyn.">
        <title>Genetic and genomic tools for Xenopus research: The NIH Xenopus initiative.</title>
        <authorList>
            <person name="Klein S.L."/>
            <person name="Strausberg R.L."/>
            <person name="Wagner L."/>
            <person name="Pontius J."/>
            <person name="Clifton S.W."/>
            <person name="Richardson P."/>
        </authorList>
    </citation>
    <scope>NUCLEOTIDE SEQUENCE</scope>
</reference>
<keyword evidence="6" id="KW-0812">Transmembrane</keyword>
<evidence type="ECO:0000256" key="4">
    <source>
        <dbReference type="ARBA" id="ARBA00022801"/>
    </source>
</evidence>
<dbReference type="Xenbase" id="XB-GENE-864914">
    <property type="gene designation" value="fap.L"/>
</dbReference>
<evidence type="ECO:0000256" key="3">
    <source>
        <dbReference type="ARBA" id="ARBA00022670"/>
    </source>
</evidence>
<dbReference type="InterPro" id="IPR002469">
    <property type="entry name" value="Peptidase_S9B_N"/>
</dbReference>
<dbReference type="Proteomes" id="UP000186698">
    <property type="component" value="Chromosome 9_10L"/>
</dbReference>
<dbReference type="InterPro" id="IPR001375">
    <property type="entry name" value="Peptidase_S9_cat"/>
</dbReference>
<gene>
    <name evidence="11 12" type="primary">fap.L</name>
    <name evidence="11" type="synonym">fap</name>
    <name evidence="11" type="synonym">fap-A</name>
    <name evidence="11" type="synonym">fap-alpha</name>
    <name evidence="11" type="synonym">gene 13</name>
</gene>
<dbReference type="PROSITE" id="PS00708">
    <property type="entry name" value="PRO_ENDOPEP_SER"/>
    <property type="match status" value="1"/>
</dbReference>
<dbReference type="GO" id="GO:0006508">
    <property type="term" value="P:proteolysis"/>
    <property type="evidence" value="ECO:0007669"/>
    <property type="project" value="UniProtKB-KW"/>
</dbReference>
<name>Q91651_XENLA</name>
<evidence type="ECO:0000259" key="8">
    <source>
        <dbReference type="Pfam" id="PF00930"/>
    </source>
</evidence>
<evidence type="ECO:0000256" key="6">
    <source>
        <dbReference type="SAM" id="Phobius"/>
    </source>
</evidence>
<dbReference type="EMBL" id="U41856">
    <property type="protein sequence ID" value="AAC59872.1"/>
    <property type="molecule type" value="mRNA"/>
</dbReference>
<feature type="domain" description="Peptidase S9 prolyl oligopeptidase catalytic" evidence="7">
    <location>
        <begin position="554"/>
        <end position="754"/>
    </location>
</feature>
<keyword evidence="6" id="KW-0472">Membrane</keyword>
<reference evidence="11" key="3">
    <citation type="submission" date="2022-04" db="UniProtKB">
        <authorList>
            <consortium name="RefSeq"/>
        </authorList>
    </citation>
    <scope>IDENTIFICATION</scope>
</reference>
<dbReference type="PANTHER" id="PTHR11731:SF136">
    <property type="entry name" value="PROLYL ENDOPEPTIDASE FAP"/>
    <property type="match status" value="1"/>
</dbReference>
<evidence type="ECO:0000256" key="1">
    <source>
        <dbReference type="ARBA" id="ARBA00004341"/>
    </source>
</evidence>
<dbReference type="GO" id="GO:0031258">
    <property type="term" value="C:lamellipodium membrane"/>
    <property type="evidence" value="ECO:0007669"/>
    <property type="project" value="UniProtKB-SubCell"/>
</dbReference>
<dbReference type="Gene3D" id="2.140.10.30">
    <property type="entry name" value="Dipeptidylpeptidase IV, N-terminal domain"/>
    <property type="match status" value="1"/>
</dbReference>
<dbReference type="OrthoDB" id="16520at2759"/>
<dbReference type="InterPro" id="IPR050278">
    <property type="entry name" value="Serine_Prot_S9B/DPPIV"/>
</dbReference>
<evidence type="ECO:0000256" key="5">
    <source>
        <dbReference type="ARBA" id="ARBA00023180"/>
    </source>
</evidence>
<dbReference type="InterPro" id="IPR029058">
    <property type="entry name" value="AB_hydrolase_fold"/>
</dbReference>
<dbReference type="CTD" id="378554"/>
<evidence type="ECO:0000313" key="10">
    <source>
        <dbReference type="Proteomes" id="UP000186698"/>
    </source>
</evidence>
<dbReference type="AlphaFoldDB" id="Q91651"/>
<keyword evidence="10" id="KW-1185">Reference proteome</keyword>
<dbReference type="SUPFAM" id="SSF82171">
    <property type="entry name" value="DPP6 N-terminal domain-like"/>
    <property type="match status" value="1"/>
</dbReference>
<keyword evidence="3" id="KW-0645">Protease</keyword>